<dbReference type="Gene3D" id="2.60.120.920">
    <property type="match status" value="1"/>
</dbReference>
<keyword evidence="4" id="KW-1185">Reference proteome</keyword>
<comment type="caution">
    <text evidence="3">The sequence shown here is derived from an EMBL/GenBank/DDBJ whole genome shotgun (WGS) entry which is preliminary data.</text>
</comment>
<evidence type="ECO:0000256" key="2">
    <source>
        <dbReference type="SAM" id="Phobius"/>
    </source>
</evidence>
<sequence>MSDIPPAPKPATPLSAIGDFADKAQYPLLLTLALPVIGMVAFLIVVHLILRRTHTAFKDAVTPASLDRPAKADPSKADATLNDPITVADTFIAQNPPQNMPSQFANKINIIRSGADVRTLSGDELTIDHTTNELVVKFRSGFHAVHITALCSYELTVLHRELPSTVVAMGYARFPFPEGRLPGWHAGSVGFHTNLRKFADRGGFVGHSFPMLPSDDFSIPKNQSNTYTITVNPRASEVYISQGSGTFRFHRVLAQAHELRLGECPYFPMIGANGKCTVRIRPFIPSDEEVEQLRREAWNMEQQFVRADGGVSPAARSHRSATSGKSAGQPQPSPLMQPAMAHTTGMASPALQVPDVRQRQHRGMPDGGSSATLMS</sequence>
<name>A0A1Y2HJQ4_9FUNG</name>
<protein>
    <recommendedName>
        <fullName evidence="5">SPRY domain-containing protein</fullName>
    </recommendedName>
</protein>
<dbReference type="OrthoDB" id="258495at2759"/>
<evidence type="ECO:0000313" key="3">
    <source>
        <dbReference type="EMBL" id="ORZ34810.1"/>
    </source>
</evidence>
<dbReference type="EMBL" id="MCFL01000026">
    <property type="protein sequence ID" value="ORZ34810.1"/>
    <property type="molecule type" value="Genomic_DNA"/>
</dbReference>
<gene>
    <name evidence="3" type="ORF">BCR44DRAFT_33642</name>
</gene>
<proteinExistence type="predicted"/>
<organism evidence="3 4">
    <name type="scientific">Catenaria anguillulae PL171</name>
    <dbReference type="NCBI Taxonomy" id="765915"/>
    <lineage>
        <taxon>Eukaryota</taxon>
        <taxon>Fungi</taxon>
        <taxon>Fungi incertae sedis</taxon>
        <taxon>Blastocladiomycota</taxon>
        <taxon>Blastocladiomycetes</taxon>
        <taxon>Blastocladiales</taxon>
        <taxon>Catenariaceae</taxon>
        <taxon>Catenaria</taxon>
    </lineage>
</organism>
<feature type="region of interest" description="Disordered" evidence="1">
    <location>
        <begin position="308"/>
        <end position="340"/>
    </location>
</feature>
<evidence type="ECO:0000313" key="4">
    <source>
        <dbReference type="Proteomes" id="UP000193411"/>
    </source>
</evidence>
<keyword evidence="2" id="KW-0812">Transmembrane</keyword>
<accession>A0A1Y2HJQ4</accession>
<evidence type="ECO:0008006" key="5">
    <source>
        <dbReference type="Google" id="ProtNLM"/>
    </source>
</evidence>
<dbReference type="AlphaFoldDB" id="A0A1Y2HJQ4"/>
<feature type="transmembrane region" description="Helical" evidence="2">
    <location>
        <begin position="28"/>
        <end position="50"/>
    </location>
</feature>
<reference evidence="3 4" key="1">
    <citation type="submission" date="2016-07" db="EMBL/GenBank/DDBJ databases">
        <title>Pervasive Adenine N6-methylation of Active Genes in Fungi.</title>
        <authorList>
            <consortium name="DOE Joint Genome Institute"/>
            <person name="Mondo S.J."/>
            <person name="Dannebaum R.O."/>
            <person name="Kuo R.C."/>
            <person name="Labutti K."/>
            <person name="Haridas S."/>
            <person name="Kuo A."/>
            <person name="Salamov A."/>
            <person name="Ahrendt S.R."/>
            <person name="Lipzen A."/>
            <person name="Sullivan W."/>
            <person name="Andreopoulos W.B."/>
            <person name="Clum A."/>
            <person name="Lindquist E."/>
            <person name="Daum C."/>
            <person name="Ramamoorthy G.K."/>
            <person name="Gryganskyi A."/>
            <person name="Culley D."/>
            <person name="Magnuson J.K."/>
            <person name="James T.Y."/>
            <person name="O'Malley M.A."/>
            <person name="Stajich J.E."/>
            <person name="Spatafora J.W."/>
            <person name="Visel A."/>
            <person name="Grigoriev I.V."/>
        </authorList>
    </citation>
    <scope>NUCLEOTIDE SEQUENCE [LARGE SCALE GENOMIC DNA]</scope>
    <source>
        <strain evidence="3 4">PL171</strain>
    </source>
</reference>
<keyword evidence="2" id="KW-0472">Membrane</keyword>
<dbReference type="Proteomes" id="UP000193411">
    <property type="component" value="Unassembled WGS sequence"/>
</dbReference>
<keyword evidence="2" id="KW-1133">Transmembrane helix</keyword>
<dbReference type="InterPro" id="IPR043136">
    <property type="entry name" value="B30.2/SPRY_sf"/>
</dbReference>
<feature type="compositionally biased region" description="Polar residues" evidence="1">
    <location>
        <begin position="320"/>
        <end position="330"/>
    </location>
</feature>
<evidence type="ECO:0000256" key="1">
    <source>
        <dbReference type="SAM" id="MobiDB-lite"/>
    </source>
</evidence>